<dbReference type="InterPro" id="IPR011990">
    <property type="entry name" value="TPR-like_helical_dom_sf"/>
</dbReference>
<dbReference type="AlphaFoldDB" id="A0A438GU86"/>
<reference evidence="2 3" key="1">
    <citation type="journal article" date="2018" name="PLoS Genet.">
        <title>Population sequencing reveals clonal diversity and ancestral inbreeding in the grapevine cultivar Chardonnay.</title>
        <authorList>
            <person name="Roach M.J."/>
            <person name="Johnson D.L."/>
            <person name="Bohlmann J."/>
            <person name="van Vuuren H.J."/>
            <person name="Jones S.J."/>
            <person name="Pretorius I.S."/>
            <person name="Schmidt S.A."/>
            <person name="Borneman A.R."/>
        </authorList>
    </citation>
    <scope>NUCLEOTIDE SEQUENCE [LARGE SCALE GENOMIC DNA]</scope>
    <source>
        <strain evidence="3">cv. Chardonnay</strain>
        <tissue evidence="2">Leaf</tissue>
    </source>
</reference>
<evidence type="ECO:0000313" key="2">
    <source>
        <dbReference type="EMBL" id="RVW75765.1"/>
    </source>
</evidence>
<feature type="compositionally biased region" description="Low complexity" evidence="1">
    <location>
        <begin position="74"/>
        <end position="85"/>
    </location>
</feature>
<comment type="caution">
    <text evidence="2">The sequence shown here is derived from an EMBL/GenBank/DDBJ whole genome shotgun (WGS) entry which is preliminary data.</text>
</comment>
<evidence type="ECO:0000256" key="1">
    <source>
        <dbReference type="SAM" id="MobiDB-lite"/>
    </source>
</evidence>
<feature type="region of interest" description="Disordered" evidence="1">
    <location>
        <begin position="62"/>
        <end position="85"/>
    </location>
</feature>
<dbReference type="Gene3D" id="1.25.40.10">
    <property type="entry name" value="Tetratricopeptide repeat domain"/>
    <property type="match status" value="1"/>
</dbReference>
<sequence>MLVEWVWDLYGARKLLQAADPSLYAEFAEQKMKHLMIEAFANTTAFLMQTSYIVTTPERWQPQFSSSTNRTDSSKFTNSSSKSSPSASLLYSGYANGCFSIFLPIPSVVMVVVQLGSKNIEKSLIRTTIEGKILIALSGLVRCPFQAGGVNKTFMGSRVVFRKLTKGAVIFWKVENQSVSGPITSAQLASEESGKEKSQHETARARGILESMKMFERMSEDLGICPDVVSLVNDVFVGNAVVDMYAKCGMTEEANKIGRFDDALGFFVKIREEKIELNVVTWSVVIVGYV</sequence>
<organism evidence="2 3">
    <name type="scientific">Vitis vinifera</name>
    <name type="common">Grape</name>
    <dbReference type="NCBI Taxonomy" id="29760"/>
    <lineage>
        <taxon>Eukaryota</taxon>
        <taxon>Viridiplantae</taxon>
        <taxon>Streptophyta</taxon>
        <taxon>Embryophyta</taxon>
        <taxon>Tracheophyta</taxon>
        <taxon>Spermatophyta</taxon>
        <taxon>Magnoliopsida</taxon>
        <taxon>eudicotyledons</taxon>
        <taxon>Gunneridae</taxon>
        <taxon>Pentapetalae</taxon>
        <taxon>rosids</taxon>
        <taxon>Vitales</taxon>
        <taxon>Vitaceae</taxon>
        <taxon>Viteae</taxon>
        <taxon>Vitis</taxon>
    </lineage>
</organism>
<feature type="compositionally biased region" description="Polar residues" evidence="1">
    <location>
        <begin position="62"/>
        <end position="71"/>
    </location>
</feature>
<proteinExistence type="predicted"/>
<accession>A0A438GU86</accession>
<name>A0A438GU86_VITVI</name>
<protein>
    <submittedName>
        <fullName evidence="2">Pentatricopeptide repeat-containing protein</fullName>
    </submittedName>
</protein>
<evidence type="ECO:0000313" key="3">
    <source>
        <dbReference type="Proteomes" id="UP000288805"/>
    </source>
</evidence>
<dbReference type="Proteomes" id="UP000288805">
    <property type="component" value="Unassembled WGS sequence"/>
</dbReference>
<dbReference type="EMBL" id="QGNW01000341">
    <property type="protein sequence ID" value="RVW75765.1"/>
    <property type="molecule type" value="Genomic_DNA"/>
</dbReference>
<gene>
    <name evidence="2" type="primary">PCMP-H92_1</name>
    <name evidence="2" type="ORF">CK203_059873</name>
</gene>